<dbReference type="Proteomes" id="UP001629745">
    <property type="component" value="Unassembled WGS sequence"/>
</dbReference>
<dbReference type="PROSITE" id="PS51257">
    <property type="entry name" value="PROKAR_LIPOPROTEIN"/>
    <property type="match status" value="1"/>
</dbReference>
<keyword evidence="1" id="KW-0732">Signal</keyword>
<keyword evidence="3" id="KW-1185">Reference proteome</keyword>
<sequence length="165" mass="17004">MTRINGRLTAAIVTATVVVLTVGACSNDNGTSEETKERISSAVTSTPEQGPGEALKSSIQATASSVVSSIQATASSAVSGIGGAWDSAKLTTFVAAFRTAYPNLSSDRDDESIESIVKETCPAIEANAGDDELKAKVKETASNDGTVPTDDQVDRILQLVRPACP</sequence>
<evidence type="ECO:0000313" key="3">
    <source>
        <dbReference type="Proteomes" id="UP001629745"/>
    </source>
</evidence>
<gene>
    <name evidence="2" type="ORF">ABEU20_002139</name>
</gene>
<dbReference type="EMBL" id="JBDLNV010000003">
    <property type="protein sequence ID" value="MFM1723569.1"/>
    <property type="molecule type" value="Genomic_DNA"/>
</dbReference>
<protein>
    <recommendedName>
        <fullName evidence="4">Lipoprotein</fullName>
    </recommendedName>
</protein>
<evidence type="ECO:0000256" key="1">
    <source>
        <dbReference type="SAM" id="SignalP"/>
    </source>
</evidence>
<name>A0ABW9FE11_9NOCA</name>
<comment type="caution">
    <text evidence="2">The sequence shown here is derived from an EMBL/GenBank/DDBJ whole genome shotgun (WGS) entry which is preliminary data.</text>
</comment>
<proteinExistence type="predicted"/>
<evidence type="ECO:0000313" key="2">
    <source>
        <dbReference type="EMBL" id="MFM1723569.1"/>
    </source>
</evidence>
<reference evidence="2 3" key="1">
    <citation type="submission" date="2023-11" db="EMBL/GenBank/DDBJ databases">
        <authorList>
            <person name="Val-Calvo J."/>
            <person name="Scortti M."/>
            <person name="Vazquez-Boland J."/>
        </authorList>
    </citation>
    <scope>NUCLEOTIDE SEQUENCE [LARGE SCALE GENOMIC DNA]</scope>
    <source>
        <strain evidence="2 3">PAM 2766</strain>
    </source>
</reference>
<evidence type="ECO:0008006" key="4">
    <source>
        <dbReference type="Google" id="ProtNLM"/>
    </source>
</evidence>
<organism evidence="2 3">
    <name type="scientific">Rhodococcus parequi</name>
    <dbReference type="NCBI Taxonomy" id="3137122"/>
    <lineage>
        <taxon>Bacteria</taxon>
        <taxon>Bacillati</taxon>
        <taxon>Actinomycetota</taxon>
        <taxon>Actinomycetes</taxon>
        <taxon>Mycobacteriales</taxon>
        <taxon>Nocardiaceae</taxon>
        <taxon>Rhodococcus</taxon>
    </lineage>
</organism>
<feature type="signal peptide" evidence="1">
    <location>
        <begin position="1"/>
        <end position="26"/>
    </location>
</feature>
<dbReference type="RefSeq" id="WP_420164137.1">
    <property type="nucleotide sequence ID" value="NZ_JBDLNV010000003.1"/>
</dbReference>
<feature type="chain" id="PRO_5046795812" description="Lipoprotein" evidence="1">
    <location>
        <begin position="27"/>
        <end position="165"/>
    </location>
</feature>
<accession>A0ABW9FE11</accession>